<evidence type="ECO:0000256" key="7">
    <source>
        <dbReference type="RuleBase" id="RU365071"/>
    </source>
</evidence>
<proteinExistence type="inferred from homology"/>
<dbReference type="InterPro" id="IPR014854">
    <property type="entry name" value="Nse4_C"/>
</dbReference>
<dbReference type="EMBL" id="GDKF01006535">
    <property type="protein sequence ID" value="JAT72087.1"/>
    <property type="molecule type" value="Transcribed_RNA"/>
</dbReference>
<sequence length="392" mass="43132">MAPNASQERQAAQTLRGAYRNLISKARNEKHNLVSTDQNKLAELVKEANALHHTVEKPRESAVDSELFAIVTESGVEFVRKLTSGARQARTPDDLLRRLRSRYVTRLDQQAAAEMQPSAFKWFMFGQDVAGMFAPCPTIKHMLGPLEAQPRVKRTLAHRRVQIGEVVRPEEIDDGADSEARETDQQMTDMWTLLKSSSGRVPLIELVLNHDSFAETVENLFTLSFLVRDRRVSLEKDERQGIMVIPCLGRGSRPGDASERVQFVMDYSMAQWEQWKQVVPASACLSRTRAYQRPCSGAERPQGGTGLASAPPEDTPRGQRGALPVAADARLRPSPLTPVGERAGGGEGLETHSGSTSSARFTRPARSQSRSAAKSGLGAPTPGRSVRSRLQA</sequence>
<dbReference type="PANTHER" id="PTHR16140">
    <property type="entry name" value="NON-STRUCTURAL MAINTENANCE OF CHROMOSOMES ELEMENT 4"/>
    <property type="match status" value="1"/>
</dbReference>
<dbReference type="PANTHER" id="PTHR16140:SF0">
    <property type="entry name" value="NON-STRUCTURAL MAINTENANCE OF CHROMOSOMES ELEMENT 4"/>
    <property type="match status" value="1"/>
</dbReference>
<evidence type="ECO:0000256" key="6">
    <source>
        <dbReference type="ARBA" id="ARBA00023242"/>
    </source>
</evidence>
<comment type="subcellular location">
    <subcellularLocation>
        <location evidence="1 7">Nucleus</location>
    </subcellularLocation>
</comment>
<dbReference type="InterPro" id="IPR027786">
    <property type="entry name" value="Nse4/EID"/>
</dbReference>
<evidence type="ECO:0000256" key="1">
    <source>
        <dbReference type="ARBA" id="ARBA00004123"/>
    </source>
</evidence>
<dbReference type="GO" id="GO:0006310">
    <property type="term" value="P:DNA recombination"/>
    <property type="evidence" value="ECO:0007669"/>
    <property type="project" value="UniProtKB-UniRule"/>
</dbReference>
<accession>A0A1D1ZYX7</accession>
<comment type="subunit">
    <text evidence="7">Component of the SMC5-SMC6 complex.</text>
</comment>
<dbReference type="AlphaFoldDB" id="A0A1D1ZYX7"/>
<dbReference type="GO" id="GO:0030915">
    <property type="term" value="C:Smc5-Smc6 complex"/>
    <property type="evidence" value="ECO:0007669"/>
    <property type="project" value="UniProtKB-UniRule"/>
</dbReference>
<dbReference type="GO" id="GO:0006281">
    <property type="term" value="P:DNA repair"/>
    <property type="evidence" value="ECO:0007669"/>
    <property type="project" value="UniProtKB-UniRule"/>
</dbReference>
<keyword evidence="6 7" id="KW-0539">Nucleus</keyword>
<keyword evidence="3 7" id="KW-0227">DNA damage</keyword>
<dbReference type="Pfam" id="PF08743">
    <property type="entry name" value="Nse4_C"/>
    <property type="match status" value="1"/>
</dbReference>
<comment type="similarity">
    <text evidence="2 7">Belongs to the NSE4 family.</text>
</comment>
<keyword evidence="4 7" id="KW-0233">DNA recombination</keyword>
<evidence type="ECO:0000256" key="4">
    <source>
        <dbReference type="ARBA" id="ARBA00023172"/>
    </source>
</evidence>
<name>A0A1D1ZYX7_AUXPR</name>
<evidence type="ECO:0000313" key="10">
    <source>
        <dbReference type="EMBL" id="JAT72087.1"/>
    </source>
</evidence>
<protein>
    <recommendedName>
        <fullName evidence="7">Non-structural maintenance of chromosomes element 4</fullName>
    </recommendedName>
</protein>
<reference evidence="10" key="1">
    <citation type="submission" date="2015-08" db="EMBL/GenBank/DDBJ databases">
        <authorList>
            <person name="Babu N.S."/>
            <person name="Beckwith C.J."/>
            <person name="Beseler K.G."/>
            <person name="Brison A."/>
            <person name="Carone J.V."/>
            <person name="Caskin T.P."/>
            <person name="Diamond M."/>
            <person name="Durham M.E."/>
            <person name="Foxe J.M."/>
            <person name="Go M."/>
            <person name="Henderson B.A."/>
            <person name="Jones I.B."/>
            <person name="McGettigan J.A."/>
            <person name="Micheletti S.J."/>
            <person name="Nasrallah M.E."/>
            <person name="Ortiz D."/>
            <person name="Piller C.R."/>
            <person name="Privatt S.R."/>
            <person name="Schneider S.L."/>
            <person name="Sharp S."/>
            <person name="Smith T.C."/>
            <person name="Stanton J.D."/>
            <person name="Ullery H.E."/>
            <person name="Wilson R.J."/>
            <person name="Serrano M.G."/>
            <person name="Buck G."/>
            <person name="Lee V."/>
            <person name="Wang Y."/>
            <person name="Carvalho R."/>
            <person name="Voegtly L."/>
            <person name="Shi R."/>
            <person name="Duckworth R."/>
            <person name="Johnson A."/>
            <person name="Loviza R."/>
            <person name="Walstead R."/>
            <person name="Shah Z."/>
            <person name="Kiflezghi M."/>
            <person name="Wade K."/>
            <person name="Ball S.L."/>
            <person name="Bradley K.W."/>
            <person name="Asai D.J."/>
            <person name="Bowman C.A."/>
            <person name="Russell D.A."/>
            <person name="Pope W.H."/>
            <person name="Jacobs-Sera D."/>
            <person name="Hendrix R.W."/>
            <person name="Hatfull G.F."/>
        </authorList>
    </citation>
    <scope>NUCLEOTIDE SEQUENCE</scope>
</reference>
<keyword evidence="5 7" id="KW-0234">DNA repair</keyword>
<evidence type="ECO:0000259" key="9">
    <source>
        <dbReference type="Pfam" id="PF08743"/>
    </source>
</evidence>
<evidence type="ECO:0000256" key="3">
    <source>
        <dbReference type="ARBA" id="ARBA00022763"/>
    </source>
</evidence>
<evidence type="ECO:0000256" key="5">
    <source>
        <dbReference type="ARBA" id="ARBA00023204"/>
    </source>
</evidence>
<comment type="function">
    <text evidence="7">Component of the SMC5-SMC6 complex, that promotes sister chromatid alignment after DNA damage and facilitates double-stranded DNA breaks (DSBs) repair via homologous recombination between sister chromatids.</text>
</comment>
<organism evidence="10">
    <name type="scientific">Auxenochlorella protothecoides</name>
    <name type="common">Green microalga</name>
    <name type="synonym">Chlorella protothecoides</name>
    <dbReference type="NCBI Taxonomy" id="3075"/>
    <lineage>
        <taxon>Eukaryota</taxon>
        <taxon>Viridiplantae</taxon>
        <taxon>Chlorophyta</taxon>
        <taxon>core chlorophytes</taxon>
        <taxon>Trebouxiophyceae</taxon>
        <taxon>Chlorellales</taxon>
        <taxon>Chlorellaceae</taxon>
        <taxon>Auxenochlorella</taxon>
    </lineage>
</organism>
<evidence type="ECO:0000256" key="8">
    <source>
        <dbReference type="SAM" id="MobiDB-lite"/>
    </source>
</evidence>
<feature type="domain" description="Non-structural maintenance of chromosome element 4 C-terminal" evidence="9">
    <location>
        <begin position="201"/>
        <end position="279"/>
    </location>
</feature>
<evidence type="ECO:0000256" key="2">
    <source>
        <dbReference type="ARBA" id="ARBA00008997"/>
    </source>
</evidence>
<gene>
    <name evidence="10" type="ORF">g.5532</name>
</gene>
<feature type="compositionally biased region" description="Polar residues" evidence="8">
    <location>
        <begin position="352"/>
        <end position="372"/>
    </location>
</feature>
<dbReference type="GO" id="GO:0005634">
    <property type="term" value="C:nucleus"/>
    <property type="evidence" value="ECO:0007669"/>
    <property type="project" value="UniProtKB-SubCell"/>
</dbReference>
<feature type="region of interest" description="Disordered" evidence="8">
    <location>
        <begin position="294"/>
        <end position="392"/>
    </location>
</feature>